<dbReference type="Proteomes" id="UP000515733">
    <property type="component" value="Chromosome"/>
</dbReference>
<accession>A0A6S6XSI7</accession>
<keyword evidence="3" id="KW-1185">Reference proteome</keyword>
<dbReference type="InterPro" id="IPR035439">
    <property type="entry name" value="UPF0145_dom_sf"/>
</dbReference>
<dbReference type="KEGG" id="doe:DENOEST_1788"/>
<evidence type="ECO:0000313" key="3">
    <source>
        <dbReference type="Proteomes" id="UP000515733"/>
    </source>
</evidence>
<evidence type="ECO:0000256" key="1">
    <source>
        <dbReference type="ARBA" id="ARBA00010751"/>
    </source>
</evidence>
<protein>
    <submittedName>
        <fullName evidence="2">Uncharacterized protein</fullName>
    </submittedName>
</protein>
<dbReference type="OrthoDB" id="9256109at2"/>
<dbReference type="AlphaFoldDB" id="A0A6S6XSI7"/>
<comment type="similarity">
    <text evidence="1">Belongs to the UPF0145 family.</text>
</comment>
<gene>
    <name evidence="2" type="ORF">DENOEST_1788</name>
</gene>
<dbReference type="Gene3D" id="3.30.110.70">
    <property type="entry name" value="Hypothetical protein apc22750. Chain B"/>
    <property type="match status" value="1"/>
</dbReference>
<sequence>MSLAAATQTSSFFGWMPIVACVLAGLTLYRWNRRNKTVAHRQMERMLSDLEAIKHQVLLISTDLPPSRAAIRTIGYLESVSAVEAASDAEYQLAECDALLTLARNALAKGANAIVGLRKTHAHYDQPGSQWRVSRVIYSGTAVVVVT</sequence>
<dbReference type="EMBL" id="LR778301">
    <property type="protein sequence ID" value="CAB1368953.1"/>
    <property type="molecule type" value="Genomic_DNA"/>
</dbReference>
<dbReference type="SUPFAM" id="SSF117782">
    <property type="entry name" value="YbjQ-like"/>
    <property type="match status" value="1"/>
</dbReference>
<organism evidence="2 3">
    <name type="scientific">Denitratisoma oestradiolicum</name>
    <dbReference type="NCBI Taxonomy" id="311182"/>
    <lineage>
        <taxon>Bacteria</taxon>
        <taxon>Pseudomonadati</taxon>
        <taxon>Pseudomonadota</taxon>
        <taxon>Betaproteobacteria</taxon>
        <taxon>Nitrosomonadales</taxon>
        <taxon>Sterolibacteriaceae</taxon>
        <taxon>Denitratisoma</taxon>
    </lineage>
</organism>
<dbReference type="RefSeq" id="WP_145768974.1">
    <property type="nucleotide sequence ID" value="NZ_LR778301.1"/>
</dbReference>
<reference evidence="2 3" key="1">
    <citation type="submission" date="2020-03" db="EMBL/GenBank/DDBJ databases">
        <authorList>
            <consortium name="Genoscope - CEA"/>
            <person name="William W."/>
        </authorList>
    </citation>
    <scope>NUCLEOTIDE SEQUENCE [LARGE SCALE GENOMIC DNA]</scope>
    <source>
        <strain evidence="3">DSM 16959</strain>
    </source>
</reference>
<name>A0A6S6XSI7_9PROT</name>
<proteinExistence type="inferred from homology"/>
<dbReference type="Pfam" id="PF01906">
    <property type="entry name" value="YbjQ_1"/>
    <property type="match status" value="1"/>
</dbReference>
<evidence type="ECO:0000313" key="2">
    <source>
        <dbReference type="EMBL" id="CAB1368953.1"/>
    </source>
</evidence>
<dbReference type="InterPro" id="IPR002765">
    <property type="entry name" value="UPF0145_YbjQ-like"/>
</dbReference>